<dbReference type="SUPFAM" id="SSF54826">
    <property type="entry name" value="Enolase N-terminal domain-like"/>
    <property type="match status" value="1"/>
</dbReference>
<evidence type="ECO:0000313" key="17">
    <source>
        <dbReference type="EMBL" id="EMA44424.1"/>
    </source>
</evidence>
<evidence type="ECO:0000256" key="12">
    <source>
        <dbReference type="PIRSR" id="PIRSR017107-3"/>
    </source>
</evidence>
<comment type="pathway">
    <text evidence="3">Amino-acid degradation; L-glutamate degradation via mesaconate pathway; acetate and pyruvate from L-glutamate: step 2/4.</text>
</comment>
<dbReference type="GO" id="GO:0019553">
    <property type="term" value="P:L-glutamate catabolic process via L-citramalate"/>
    <property type="evidence" value="ECO:0007669"/>
    <property type="project" value="UniProtKB-UniPathway"/>
</dbReference>
<evidence type="ECO:0000256" key="5">
    <source>
        <dbReference type="ARBA" id="ARBA00011738"/>
    </source>
</evidence>
<feature type="binding site" evidence="13">
    <location>
        <position position="311"/>
    </location>
    <ligand>
        <name>Mg(2+)</name>
        <dbReference type="ChEBI" id="CHEBI:18420"/>
    </ligand>
</feature>
<evidence type="ECO:0000256" key="10">
    <source>
        <dbReference type="PIRSR" id="PIRSR017107-1"/>
    </source>
</evidence>
<keyword evidence="7 13" id="KW-0479">Metal-binding</keyword>
<feature type="domain" description="Methylaspartate ammonia-lyase C-terminal" evidence="16">
    <location>
        <begin position="168"/>
        <end position="413"/>
    </location>
</feature>
<dbReference type="EC" id="4.3.1.2" evidence="6"/>
<dbReference type="SUPFAM" id="SSF51604">
    <property type="entry name" value="Enolase C-terminal domain-like"/>
    <property type="match status" value="1"/>
</dbReference>
<evidence type="ECO:0000256" key="4">
    <source>
        <dbReference type="ARBA" id="ARBA00009954"/>
    </source>
</evidence>
<evidence type="ECO:0000256" key="1">
    <source>
        <dbReference type="ARBA" id="ARBA00000789"/>
    </source>
</evidence>
<dbReference type="Gene3D" id="3.20.20.120">
    <property type="entry name" value="Enolase-like C-terminal domain"/>
    <property type="match status" value="1"/>
</dbReference>
<feature type="binding site" evidence="13">
    <location>
        <position position="277"/>
    </location>
    <ligand>
        <name>Mg(2+)</name>
        <dbReference type="ChEBI" id="CHEBI:18420"/>
    </ligand>
</feature>
<keyword evidence="18" id="KW-1185">Reference proteome</keyword>
<feature type="domain" description="Methylaspartate ammonia-lyase N-terminal" evidence="15">
    <location>
        <begin position="7"/>
        <end position="162"/>
    </location>
</feature>
<evidence type="ECO:0000256" key="11">
    <source>
        <dbReference type="PIRSR" id="PIRSR017107-2"/>
    </source>
</evidence>
<dbReference type="InterPro" id="IPR022662">
    <property type="entry name" value="MeAsp_NH4-lyase_C"/>
</dbReference>
<evidence type="ECO:0000256" key="13">
    <source>
        <dbReference type="PIRSR" id="PIRSR017107-4"/>
    </source>
</evidence>
<evidence type="ECO:0000256" key="9">
    <source>
        <dbReference type="ARBA" id="ARBA00023239"/>
    </source>
</evidence>
<dbReference type="PANTHER" id="PTHR48073:SF2">
    <property type="entry name" value="O-SUCCINYLBENZOATE SYNTHASE"/>
    <property type="match status" value="1"/>
</dbReference>
<evidence type="ECO:0000259" key="15">
    <source>
        <dbReference type="Pfam" id="PF05034"/>
    </source>
</evidence>
<gene>
    <name evidence="17" type="ORF">C446_03002</name>
</gene>
<dbReference type="PATRIC" id="fig|1227454.3.peg.588"/>
<evidence type="ECO:0000256" key="3">
    <source>
        <dbReference type="ARBA" id="ARBA00004675"/>
    </source>
</evidence>
<comment type="caution">
    <text evidence="17">The sequence shown here is derived from an EMBL/GenBank/DDBJ whole genome shotgun (WGS) entry which is preliminary data.</text>
</comment>
<feature type="binding site" evidence="13">
    <location>
        <position position="240"/>
    </location>
    <ligand>
        <name>Mg(2+)</name>
        <dbReference type="ChEBI" id="CHEBI:18420"/>
    </ligand>
</feature>
<keyword evidence="9 17" id="KW-0456">Lyase</keyword>
<evidence type="ECO:0000256" key="8">
    <source>
        <dbReference type="ARBA" id="ARBA00022842"/>
    </source>
</evidence>
<protein>
    <recommendedName>
        <fullName evidence="6">methylaspartate ammonia-lyase</fullName>
        <ecNumber evidence="6">4.3.1.2</ecNumber>
    </recommendedName>
</protein>
<dbReference type="GO" id="GO:0046872">
    <property type="term" value="F:metal ion binding"/>
    <property type="evidence" value="ECO:0007669"/>
    <property type="project" value="UniProtKB-KW"/>
</dbReference>
<dbReference type="Pfam" id="PF05034">
    <property type="entry name" value="MAAL_N"/>
    <property type="match status" value="1"/>
</dbReference>
<evidence type="ECO:0000256" key="14">
    <source>
        <dbReference type="SAM" id="MobiDB-lite"/>
    </source>
</evidence>
<dbReference type="PANTHER" id="PTHR48073">
    <property type="entry name" value="O-SUCCINYLBENZOATE SYNTHASE-RELATED"/>
    <property type="match status" value="1"/>
</dbReference>
<dbReference type="Pfam" id="PF07476">
    <property type="entry name" value="MAAL_C"/>
    <property type="match status" value="1"/>
</dbReference>
<dbReference type="eggNOG" id="arCOG06232">
    <property type="taxonomic scope" value="Archaea"/>
</dbReference>
<keyword evidence="8 13" id="KW-0460">Magnesium</keyword>
<dbReference type="RefSeq" id="WP_006671567.1">
    <property type="nucleotide sequence ID" value="NZ_AOMA01000031.1"/>
</dbReference>
<evidence type="ECO:0000313" key="18">
    <source>
        <dbReference type="Proteomes" id="UP000011607"/>
    </source>
</evidence>
<dbReference type="UniPathway" id="UPA00561">
    <property type="reaction ID" value="UER00618"/>
</dbReference>
<evidence type="ECO:0000256" key="7">
    <source>
        <dbReference type="ARBA" id="ARBA00022723"/>
    </source>
</evidence>
<feature type="binding site" evidence="11">
    <location>
        <position position="333"/>
    </location>
    <ligand>
        <name>(2S,3S)-3-methyl-L-aspartate</name>
        <dbReference type="ChEBI" id="CHEBI:58724"/>
    </ligand>
</feature>
<feature type="active site" description="Proton acceptor" evidence="10">
    <location>
        <position position="335"/>
    </location>
</feature>
<comment type="subunit">
    <text evidence="5">Homodimer.</text>
</comment>
<dbReference type="CDD" id="cd03314">
    <property type="entry name" value="MAL"/>
    <property type="match status" value="1"/>
</dbReference>
<feature type="site" description="Transition state stabilizer" evidence="12">
    <location>
        <position position="198"/>
    </location>
</feature>
<dbReference type="SFLD" id="SFLDF00007">
    <property type="entry name" value="methylaspartate_ammonia-lyase"/>
    <property type="match status" value="1"/>
</dbReference>
<dbReference type="InterPro" id="IPR029017">
    <property type="entry name" value="Enolase-like_N"/>
</dbReference>
<dbReference type="SFLD" id="SFLDG00151">
    <property type="entry name" value="methylaspartate_ammonia-lyase"/>
    <property type="match status" value="1"/>
</dbReference>
<dbReference type="AlphaFoldDB" id="M0MI74"/>
<feature type="binding site" evidence="11">
    <location>
        <position position="176"/>
    </location>
    <ligand>
        <name>(2S,3S)-3-methyl-L-aspartate</name>
        <dbReference type="ChEBI" id="CHEBI:58724"/>
    </ligand>
</feature>
<comment type="cofactor">
    <cofactor evidence="2 13">
        <name>Mg(2+)</name>
        <dbReference type="ChEBI" id="CHEBI:18420"/>
    </cofactor>
</comment>
<evidence type="ECO:0000256" key="6">
    <source>
        <dbReference type="ARBA" id="ARBA00012993"/>
    </source>
</evidence>
<proteinExistence type="inferred from homology"/>
<organism evidence="17 18">
    <name type="scientific">Halobiforma nitratireducens JCM 10879</name>
    <dbReference type="NCBI Taxonomy" id="1227454"/>
    <lineage>
        <taxon>Archaea</taxon>
        <taxon>Methanobacteriati</taxon>
        <taxon>Methanobacteriota</taxon>
        <taxon>Stenosarchaea group</taxon>
        <taxon>Halobacteria</taxon>
        <taxon>Halobacteriales</taxon>
        <taxon>Natrialbaceae</taxon>
        <taxon>Halobiforma</taxon>
    </lineage>
</organism>
<dbReference type="InterPro" id="IPR006395">
    <property type="entry name" value="Me_Asp_am_lyase"/>
</dbReference>
<dbReference type="SFLD" id="SFLDS00001">
    <property type="entry name" value="Enolase"/>
    <property type="match status" value="1"/>
</dbReference>
<sequence>METETEITAVHATPGYAGFFFDDQRAIKQGARQDGFTYEGDPVTDGFDEIRQAGESLVVDIELENGRVVRGDCAAVQYSGAGGRDPLFQPDEYAPVVEGPVADALEGRDATAFLENADLLEQLAVDGDRLHTAVRYGVSQALLGAAAEARATTKTDVLADALDTDPASEPVPVFGQSGDDRYTNAEKMFVKGVPVLPHGLINSVEKIGEDGETLCEYVAWLAQRSQELGPDDYQPRFHVDVYGMIGEVFGAPYDREEVIDYFAALEEAASPYPIQIEGPMDAGDRVAQIDAMVELREGLADAGVGVDLVADEWCNTFEDVQAFVDAGAADIVQIKTPDLGGIHRSGQAVRYCEGTDTRAYLGGTCNETATSARVCAHVALATDAAQVLAKPGMGFDEGYMIVENEMRRTLARRARDGTRENPTDAETDELAADD</sequence>
<comment type="similarity">
    <text evidence="4">Belongs to the methylaspartate ammonia-lyase family.</text>
</comment>
<feature type="region of interest" description="Disordered" evidence="14">
    <location>
        <begin position="411"/>
        <end position="434"/>
    </location>
</feature>
<feature type="compositionally biased region" description="Basic and acidic residues" evidence="14">
    <location>
        <begin position="411"/>
        <end position="422"/>
    </location>
</feature>
<dbReference type="InterPro" id="IPR022665">
    <property type="entry name" value="MeAsp_NH4-lyase_N"/>
</dbReference>
<dbReference type="NCBIfam" id="TIGR01502">
    <property type="entry name" value="B_methylAsp_ase"/>
    <property type="match status" value="1"/>
</dbReference>
<comment type="catalytic activity">
    <reaction evidence="1">
        <text>(2S,3S)-3-methyl-L-aspartate = mesaconate + NH4(+)</text>
        <dbReference type="Rhea" id="RHEA:12829"/>
        <dbReference type="ChEBI" id="CHEBI:28938"/>
        <dbReference type="ChEBI" id="CHEBI:36986"/>
        <dbReference type="ChEBI" id="CHEBI:58724"/>
        <dbReference type="EC" id="4.3.1.2"/>
    </reaction>
</comment>
<accession>M0MI74</accession>
<dbReference type="PIRSF" id="PIRSF017107">
    <property type="entry name" value="MAL"/>
    <property type="match status" value="1"/>
</dbReference>
<dbReference type="InterPro" id="IPR036849">
    <property type="entry name" value="Enolase-like_C_sf"/>
</dbReference>
<feature type="compositionally biased region" description="Acidic residues" evidence="14">
    <location>
        <begin position="423"/>
        <end position="434"/>
    </location>
</feature>
<dbReference type="EMBL" id="AOMA01000031">
    <property type="protein sequence ID" value="EMA44424.1"/>
    <property type="molecule type" value="Genomic_DNA"/>
</dbReference>
<dbReference type="GO" id="GO:0050096">
    <property type="term" value="F:methylaspartate ammonia-lyase activity"/>
    <property type="evidence" value="ECO:0007669"/>
    <property type="project" value="UniProtKB-EC"/>
</dbReference>
<evidence type="ECO:0000256" key="2">
    <source>
        <dbReference type="ARBA" id="ARBA00001946"/>
    </source>
</evidence>
<evidence type="ECO:0000259" key="16">
    <source>
        <dbReference type="Pfam" id="PF07476"/>
    </source>
</evidence>
<dbReference type="OrthoDB" id="263744at2157"/>
<dbReference type="Gene3D" id="3.30.390.10">
    <property type="entry name" value="Enolase-like, N-terminal domain"/>
    <property type="match status" value="1"/>
</dbReference>
<name>M0MI74_9EURY</name>
<dbReference type="Proteomes" id="UP000011607">
    <property type="component" value="Unassembled WGS sequence"/>
</dbReference>
<dbReference type="STRING" id="1227454.C446_03002"/>
<reference evidence="17 18" key="1">
    <citation type="journal article" date="2014" name="PLoS Genet.">
        <title>Phylogenetically driven sequencing of extremely halophilic archaea reveals strategies for static and dynamic osmo-response.</title>
        <authorList>
            <person name="Becker E.A."/>
            <person name="Seitzer P.M."/>
            <person name="Tritt A."/>
            <person name="Larsen D."/>
            <person name="Krusor M."/>
            <person name="Yao A.I."/>
            <person name="Wu D."/>
            <person name="Madern D."/>
            <person name="Eisen J.A."/>
            <person name="Darling A.E."/>
            <person name="Facciotti M.T."/>
        </authorList>
    </citation>
    <scope>NUCLEOTIDE SEQUENCE [LARGE SCALE GENOMIC DNA]</scope>
    <source>
        <strain evidence="17 18">JCM 10879</strain>
    </source>
</reference>